<dbReference type="AlphaFoldDB" id="A0AAV9PJX6"/>
<dbReference type="RefSeq" id="XP_064662599.1">
    <property type="nucleotide sequence ID" value="XM_064799844.1"/>
</dbReference>
<reference evidence="2 3" key="1">
    <citation type="submission" date="2023-08" db="EMBL/GenBank/DDBJ databases">
        <title>Black Yeasts Isolated from many extreme environments.</title>
        <authorList>
            <person name="Coleine C."/>
            <person name="Stajich J.E."/>
            <person name="Selbmann L."/>
        </authorList>
    </citation>
    <scope>NUCLEOTIDE SEQUENCE [LARGE SCALE GENOMIC DNA]</scope>
    <source>
        <strain evidence="2 3">CCFEE 5935</strain>
    </source>
</reference>
<feature type="region of interest" description="Disordered" evidence="1">
    <location>
        <begin position="1"/>
        <end position="45"/>
    </location>
</feature>
<keyword evidence="3" id="KW-1185">Reference proteome</keyword>
<gene>
    <name evidence="2" type="ORF">LTR77_002585</name>
</gene>
<dbReference type="EMBL" id="JAVRRT010000003">
    <property type="protein sequence ID" value="KAK5173904.1"/>
    <property type="molecule type" value="Genomic_DNA"/>
</dbReference>
<feature type="compositionally biased region" description="Polar residues" evidence="1">
    <location>
        <begin position="1"/>
        <end position="10"/>
    </location>
</feature>
<evidence type="ECO:0008006" key="4">
    <source>
        <dbReference type="Google" id="ProtNLM"/>
    </source>
</evidence>
<sequence>MASTSGQGSLPSPPESSAENDKKQDSTTEDSTTGDSTAPPKGATGEYLEDLSKQILEVTLNQRDNMHPLVVQHMSPAFRGKHDALPKTNTRDDHQQNLKKHLETQPNFRVEILNHSSDVDDSRGRGTVFLWYKISGLEGGLGREAVAVLSWERKQNNWMIIKHSGMRGPSGFS</sequence>
<name>A0AAV9PJX6_9PEZI</name>
<proteinExistence type="predicted"/>
<protein>
    <recommendedName>
        <fullName evidence="4">SnoaL-like domain-containing protein</fullName>
    </recommendedName>
</protein>
<accession>A0AAV9PJX6</accession>
<evidence type="ECO:0000313" key="2">
    <source>
        <dbReference type="EMBL" id="KAK5173904.1"/>
    </source>
</evidence>
<dbReference type="GeneID" id="89923932"/>
<dbReference type="Proteomes" id="UP001337655">
    <property type="component" value="Unassembled WGS sequence"/>
</dbReference>
<comment type="caution">
    <text evidence="2">The sequence shown here is derived from an EMBL/GenBank/DDBJ whole genome shotgun (WGS) entry which is preliminary data.</text>
</comment>
<evidence type="ECO:0000256" key="1">
    <source>
        <dbReference type="SAM" id="MobiDB-lite"/>
    </source>
</evidence>
<organism evidence="2 3">
    <name type="scientific">Saxophila tyrrhenica</name>
    <dbReference type="NCBI Taxonomy" id="1690608"/>
    <lineage>
        <taxon>Eukaryota</taxon>
        <taxon>Fungi</taxon>
        <taxon>Dikarya</taxon>
        <taxon>Ascomycota</taxon>
        <taxon>Pezizomycotina</taxon>
        <taxon>Dothideomycetes</taxon>
        <taxon>Dothideomycetidae</taxon>
        <taxon>Mycosphaerellales</taxon>
        <taxon>Extremaceae</taxon>
        <taxon>Saxophila</taxon>
    </lineage>
</organism>
<evidence type="ECO:0000313" key="3">
    <source>
        <dbReference type="Proteomes" id="UP001337655"/>
    </source>
</evidence>